<organism evidence="1 2">
    <name type="scientific">Vermiconidia calcicola</name>
    <dbReference type="NCBI Taxonomy" id="1690605"/>
    <lineage>
        <taxon>Eukaryota</taxon>
        <taxon>Fungi</taxon>
        <taxon>Dikarya</taxon>
        <taxon>Ascomycota</taxon>
        <taxon>Pezizomycotina</taxon>
        <taxon>Dothideomycetes</taxon>
        <taxon>Dothideomycetidae</taxon>
        <taxon>Mycosphaerellales</taxon>
        <taxon>Extremaceae</taxon>
        <taxon>Vermiconidia</taxon>
    </lineage>
</organism>
<dbReference type="EMBL" id="JAUTXU010000023">
    <property type="protein sequence ID" value="KAK3720162.1"/>
    <property type="molecule type" value="Genomic_DNA"/>
</dbReference>
<comment type="caution">
    <text evidence="1">The sequence shown here is derived from an EMBL/GenBank/DDBJ whole genome shotgun (WGS) entry which is preliminary data.</text>
</comment>
<name>A0ACC3NNY1_9PEZI</name>
<evidence type="ECO:0000313" key="2">
    <source>
        <dbReference type="Proteomes" id="UP001281147"/>
    </source>
</evidence>
<keyword evidence="2" id="KW-1185">Reference proteome</keyword>
<accession>A0ACC3NNY1</accession>
<sequence>MASRQTEIVIPKIQTPETPKRFFTADEADYTTISNWLEGNDFVYGRFYASFLNHTIAVAARSTSSEKGKAKLSQKENALLWIFDDLPVQTQGLIDAMSAYGEDHWDHGVASGFIDLKDGKLASNVEIEQAEKRLAGLLYANEKQKDLLEENPQLARLFGNTAAVEKRKGKAQKQTEKKVTKGLGRLDLERGDKEE</sequence>
<protein>
    <submittedName>
        <fullName evidence="1">Uncharacterized protein</fullName>
    </submittedName>
</protein>
<dbReference type="Proteomes" id="UP001281147">
    <property type="component" value="Unassembled WGS sequence"/>
</dbReference>
<proteinExistence type="predicted"/>
<reference evidence="1" key="1">
    <citation type="submission" date="2023-07" db="EMBL/GenBank/DDBJ databases">
        <title>Black Yeasts Isolated from many extreme environments.</title>
        <authorList>
            <person name="Coleine C."/>
            <person name="Stajich J.E."/>
            <person name="Selbmann L."/>
        </authorList>
    </citation>
    <scope>NUCLEOTIDE SEQUENCE</scope>
    <source>
        <strain evidence="1">CCFEE 5714</strain>
    </source>
</reference>
<gene>
    <name evidence="1" type="ORF">LTR37_003986</name>
</gene>
<evidence type="ECO:0000313" key="1">
    <source>
        <dbReference type="EMBL" id="KAK3720162.1"/>
    </source>
</evidence>